<comment type="caution">
    <text evidence="8">The sequence shown here is derived from an EMBL/GenBank/DDBJ whole genome shotgun (WGS) entry which is preliminary data.</text>
</comment>
<reference evidence="8 9" key="1">
    <citation type="submission" date="2020-04" db="EMBL/GenBank/DDBJ databases">
        <authorList>
            <person name="Alioto T."/>
            <person name="Alioto T."/>
            <person name="Gomez Garrido J."/>
        </authorList>
    </citation>
    <scope>NUCLEOTIDE SEQUENCE [LARGE SCALE GENOMIC DNA]</scope>
</reference>
<feature type="transmembrane region" description="Helical" evidence="7">
    <location>
        <begin position="88"/>
        <end position="112"/>
    </location>
</feature>
<accession>A0A8S1CYT0</accession>
<organism evidence="8 9">
    <name type="scientific">Cloeon dipterum</name>
    <dbReference type="NCBI Taxonomy" id="197152"/>
    <lineage>
        <taxon>Eukaryota</taxon>
        <taxon>Metazoa</taxon>
        <taxon>Ecdysozoa</taxon>
        <taxon>Arthropoda</taxon>
        <taxon>Hexapoda</taxon>
        <taxon>Insecta</taxon>
        <taxon>Pterygota</taxon>
        <taxon>Palaeoptera</taxon>
        <taxon>Ephemeroptera</taxon>
        <taxon>Pisciforma</taxon>
        <taxon>Baetidae</taxon>
        <taxon>Cloeon</taxon>
    </lineage>
</organism>
<evidence type="ECO:0000256" key="3">
    <source>
        <dbReference type="ARBA" id="ARBA00022692"/>
    </source>
</evidence>
<comment type="subcellular location">
    <subcellularLocation>
        <location evidence="1 7">Membrane</location>
        <topology evidence="1 7">Multi-pass membrane protein</topology>
    </subcellularLocation>
</comment>
<dbReference type="GO" id="GO:0005886">
    <property type="term" value="C:plasma membrane"/>
    <property type="evidence" value="ECO:0007669"/>
    <property type="project" value="TreeGrafter"/>
</dbReference>
<dbReference type="PIRSF" id="PIRSF002419">
    <property type="entry name" value="Tetraspanin"/>
    <property type="match status" value="1"/>
</dbReference>
<dbReference type="Proteomes" id="UP000494165">
    <property type="component" value="Unassembled WGS sequence"/>
</dbReference>
<name>A0A8S1CYT0_9INSE</name>
<dbReference type="PRINTS" id="PR00259">
    <property type="entry name" value="TMFOUR"/>
</dbReference>
<feature type="transmembrane region" description="Helical" evidence="7">
    <location>
        <begin position="60"/>
        <end position="81"/>
    </location>
</feature>
<dbReference type="PANTHER" id="PTHR19282:SF527">
    <property type="entry name" value="TETRASPANIN"/>
    <property type="match status" value="1"/>
</dbReference>
<dbReference type="InterPro" id="IPR008952">
    <property type="entry name" value="Tetraspanin_EC2_sf"/>
</dbReference>
<evidence type="ECO:0000313" key="9">
    <source>
        <dbReference type="Proteomes" id="UP000494165"/>
    </source>
</evidence>
<protein>
    <recommendedName>
        <fullName evidence="7">Tetraspanin</fullName>
    </recommendedName>
</protein>
<dbReference type="EMBL" id="CADEPI010000121">
    <property type="protein sequence ID" value="CAB3375912.1"/>
    <property type="molecule type" value="Genomic_DNA"/>
</dbReference>
<dbReference type="AlphaFoldDB" id="A0A8S1CYT0"/>
<evidence type="ECO:0000256" key="7">
    <source>
        <dbReference type="RuleBase" id="RU361218"/>
    </source>
</evidence>
<dbReference type="InterPro" id="IPR018499">
    <property type="entry name" value="Tetraspanin/Peripherin"/>
</dbReference>
<dbReference type="Pfam" id="PF00335">
    <property type="entry name" value="Tetraspanin"/>
    <property type="match status" value="1"/>
</dbReference>
<keyword evidence="9" id="KW-1185">Reference proteome</keyword>
<keyword evidence="4 7" id="KW-1133">Transmembrane helix</keyword>
<evidence type="ECO:0000256" key="2">
    <source>
        <dbReference type="ARBA" id="ARBA00006840"/>
    </source>
</evidence>
<feature type="disulfide bond" evidence="6">
    <location>
        <begin position="151"/>
        <end position="168"/>
    </location>
</feature>
<evidence type="ECO:0000313" key="8">
    <source>
        <dbReference type="EMBL" id="CAB3375912.1"/>
    </source>
</evidence>
<keyword evidence="5 7" id="KW-0472">Membrane</keyword>
<dbReference type="InterPro" id="IPR000301">
    <property type="entry name" value="Tetraspanin_animals"/>
</dbReference>
<comment type="similarity">
    <text evidence="2 7">Belongs to the tetraspanin (TM4SF) family.</text>
</comment>
<evidence type="ECO:0000256" key="1">
    <source>
        <dbReference type="ARBA" id="ARBA00004141"/>
    </source>
</evidence>
<gene>
    <name evidence="8" type="ORF">CLODIP_2_CD13733</name>
</gene>
<keyword evidence="3 7" id="KW-0812">Transmembrane</keyword>
<dbReference type="Gene3D" id="1.10.1450.10">
    <property type="entry name" value="Tetraspanin"/>
    <property type="match status" value="1"/>
</dbReference>
<keyword evidence="6" id="KW-1015">Disulfide bond</keyword>
<feature type="transmembrane region" description="Helical" evidence="7">
    <location>
        <begin position="20"/>
        <end position="40"/>
    </location>
</feature>
<sequence>MGKGADMDGCGQFMKYSMFFANFVIFVGGVTVLGIGVWTLADKAFINELLGTNLFMGTVYILMATGGMVALLAFFGCLGAVKEIKCLLLLYFLLVLVIFVVMLVGGILGYVFREKVHDTMEQEMQASIRMYGQKRAVTRAWDATQETLMCCGVNSFQDWGDQLPDSCCIEEEGKKLPCRYESQNIYPEGCLMLTEMFVKDHAEIIGAAGIITACLLLLGMIFSCALFKSIE</sequence>
<evidence type="ECO:0000256" key="5">
    <source>
        <dbReference type="ARBA" id="ARBA00023136"/>
    </source>
</evidence>
<dbReference type="PANTHER" id="PTHR19282">
    <property type="entry name" value="TETRASPANIN"/>
    <property type="match status" value="1"/>
</dbReference>
<feature type="transmembrane region" description="Helical" evidence="7">
    <location>
        <begin position="204"/>
        <end position="227"/>
    </location>
</feature>
<dbReference type="OrthoDB" id="438211at2759"/>
<proteinExistence type="inferred from homology"/>
<dbReference type="SUPFAM" id="SSF48652">
    <property type="entry name" value="Tetraspanin"/>
    <property type="match status" value="1"/>
</dbReference>
<evidence type="ECO:0000256" key="4">
    <source>
        <dbReference type="ARBA" id="ARBA00022989"/>
    </source>
</evidence>
<evidence type="ECO:0000256" key="6">
    <source>
        <dbReference type="PIRSR" id="PIRSR002419-1"/>
    </source>
</evidence>